<protein>
    <submittedName>
        <fullName evidence="2">Glycosyl transferase</fullName>
    </submittedName>
</protein>
<name>A0A2U1SWS4_9MICO</name>
<evidence type="ECO:0000259" key="1">
    <source>
        <dbReference type="Pfam" id="PF22772"/>
    </source>
</evidence>
<dbReference type="InterPro" id="IPR055050">
    <property type="entry name" value="WsaF_C"/>
</dbReference>
<evidence type="ECO:0000313" key="3">
    <source>
        <dbReference type="Proteomes" id="UP000244978"/>
    </source>
</evidence>
<gene>
    <name evidence="2" type="ORF">DF220_11655</name>
</gene>
<keyword evidence="2" id="KW-0808">Transferase</keyword>
<dbReference type="Pfam" id="PF22772">
    <property type="entry name" value="WsaF_C"/>
    <property type="match status" value="1"/>
</dbReference>
<dbReference type="SUPFAM" id="SSF53756">
    <property type="entry name" value="UDP-Glycosyltransferase/glycogen phosphorylase"/>
    <property type="match status" value="1"/>
</dbReference>
<dbReference type="GO" id="GO:0016740">
    <property type="term" value="F:transferase activity"/>
    <property type="evidence" value="ECO:0007669"/>
    <property type="project" value="UniProtKB-KW"/>
</dbReference>
<keyword evidence="3" id="KW-1185">Reference proteome</keyword>
<feature type="domain" description="WsaF C-terminal" evidence="1">
    <location>
        <begin position="201"/>
        <end position="324"/>
    </location>
</feature>
<sequence>MSWADAIAVDWTKPHPAVEHPLRVEANQVTVAWIMSPPGLGSGGHQNIFRFIKVLEDAGHTVRVYLYGDSEYGPAEVASMVAESSSYPTVAASFERLTDQGVASDVTAIVATSWETAYPSFRDGSPARRFYFVQDFEPWFYPVGSASVLAENTYRFGFTGITAGRWLAEKLRTEYGMPTHHYDFGADPTSYFRTTAGARDEVFFYARPSTDRRGFELGLMALQLVAQQRPDVTINLAGESLRGIEIPFEHVSLSGLSLEQLNTVYNRCATGLVLSLTNMSLLPLELLAAGVIPVVNDAPNNRLVSDNPFIDYVALSPRAVADRMLAILESADLSVNSAAAAASVAASTWDGAAAQFVEAFEGSMRD</sequence>
<dbReference type="AlphaFoldDB" id="A0A2U1SWS4"/>
<reference evidence="3" key="1">
    <citation type="submission" date="2018-04" db="EMBL/GenBank/DDBJ databases">
        <authorList>
            <person name="Liu S."/>
            <person name="Wang Z."/>
            <person name="Li J."/>
        </authorList>
    </citation>
    <scope>NUCLEOTIDE SEQUENCE [LARGE SCALE GENOMIC DNA]</scope>
    <source>
        <strain evidence="3">S1194</strain>
    </source>
</reference>
<dbReference type="EMBL" id="QEEX01000002">
    <property type="protein sequence ID" value="PWB96042.1"/>
    <property type="molecule type" value="Genomic_DNA"/>
</dbReference>
<proteinExistence type="predicted"/>
<accession>A0A2U1SWS4</accession>
<evidence type="ECO:0000313" key="2">
    <source>
        <dbReference type="EMBL" id="PWB96042.1"/>
    </source>
</evidence>
<dbReference type="Proteomes" id="UP000244978">
    <property type="component" value="Unassembled WGS sequence"/>
</dbReference>
<comment type="caution">
    <text evidence="2">The sequence shown here is derived from an EMBL/GenBank/DDBJ whole genome shotgun (WGS) entry which is preliminary data.</text>
</comment>
<organism evidence="2 3">
    <name type="scientific">Homoserinimonas hongtaonis</name>
    <dbReference type="NCBI Taxonomy" id="2079791"/>
    <lineage>
        <taxon>Bacteria</taxon>
        <taxon>Bacillati</taxon>
        <taxon>Actinomycetota</taxon>
        <taxon>Actinomycetes</taxon>
        <taxon>Micrococcales</taxon>
        <taxon>Microbacteriaceae</taxon>
        <taxon>Homoserinimonas</taxon>
    </lineage>
</organism>
<dbReference type="Gene3D" id="3.40.50.2000">
    <property type="entry name" value="Glycogen Phosphorylase B"/>
    <property type="match status" value="1"/>
</dbReference>
<dbReference type="Gene3D" id="3.40.50.11090">
    <property type="match status" value="1"/>
</dbReference>